<gene>
    <name evidence="2" type="ORF">MC70_006915</name>
</gene>
<dbReference type="EMBL" id="JTBC02000002">
    <property type="protein sequence ID" value="PNO69744.1"/>
    <property type="molecule type" value="Genomic_DNA"/>
</dbReference>
<proteinExistence type="predicted"/>
<dbReference type="InterPro" id="IPR023631">
    <property type="entry name" value="Amidase_dom"/>
</dbReference>
<dbReference type="Proteomes" id="UP000030378">
    <property type="component" value="Unassembled WGS sequence"/>
</dbReference>
<protein>
    <submittedName>
        <fullName evidence="2">Amidase</fullName>
    </submittedName>
</protein>
<dbReference type="Pfam" id="PF01425">
    <property type="entry name" value="Amidase"/>
    <property type="match status" value="1"/>
</dbReference>
<dbReference type="NCBIfam" id="NF004766">
    <property type="entry name" value="PRK06102.1"/>
    <property type="match status" value="1"/>
</dbReference>
<evidence type="ECO:0000313" key="2">
    <source>
        <dbReference type="EMBL" id="PNO69744.1"/>
    </source>
</evidence>
<organism evidence="2 3">
    <name type="scientific">Serratia marcescens</name>
    <dbReference type="NCBI Taxonomy" id="615"/>
    <lineage>
        <taxon>Bacteria</taxon>
        <taxon>Pseudomonadati</taxon>
        <taxon>Pseudomonadota</taxon>
        <taxon>Gammaproteobacteria</taxon>
        <taxon>Enterobacterales</taxon>
        <taxon>Yersiniaceae</taxon>
        <taxon>Serratia</taxon>
    </lineage>
</organism>
<dbReference type="InterPro" id="IPR036928">
    <property type="entry name" value="AS_sf"/>
</dbReference>
<feature type="domain" description="Amidase" evidence="1">
    <location>
        <begin position="30"/>
        <end position="441"/>
    </location>
</feature>
<evidence type="ECO:0000259" key="1">
    <source>
        <dbReference type="Pfam" id="PF01425"/>
    </source>
</evidence>
<sequence length="455" mass="48444">MNHTPWHALPDAIQLTSAFREGTLTPSELVEHALSSAAEAPTVFICLTPDRARREAAEATRRWRRNAPLSELDGIPMAVKDLFDMAATQTSAGSATRATAPPATHDAATIAQLQKAGLVSIGKTNLSEFAYSGLGLNPHFGTPALLDRHGTARAPGGSSSGSASAVARGIVPIAMATDTAGSVRIPAAFHGLIGYRSSRQRYSRHGVFPLSPSLDTLGPLCRSVRDAIALDRVLVSAPHPLSPYPLTGMTLRVDPDVLHDPHVQPAVRQNLQAALAHLSAAGARIDERPVAALRQALIWVAERGWPGAAEALEQHRERLHSPLAESMDPRVRSRLLAAETLPADLLAQFLRQRAGWQQQMRDELAGALLITPTVAHVAPPLAALENDAALFAQANLATLRLTMPGSLLDMPGIAMPTGHDGDGLATSALLSLPAGDDERLLRMTLSIEYRLTQQN</sequence>
<reference evidence="3" key="1">
    <citation type="submission" date="2017-12" db="EMBL/GenBank/DDBJ databases">
        <title>FDA dAtabase for Regulatory Grade micrObial Sequences (FDA-ARGOS): Supporting development and validation of Infectious Disease Dx tests.</title>
        <authorList>
            <person name="Campos J."/>
            <person name="Goldberg B."/>
            <person name="Tallon L."/>
            <person name="Sadzewicz L."/>
            <person name="Sengamalay N."/>
            <person name="Ott S."/>
            <person name="Godinez A."/>
            <person name="Nagaraj S."/>
            <person name="Vavikolanu K."/>
            <person name="Vyas G."/>
            <person name="Nadendla S."/>
            <person name="Aluvathingal J."/>
            <person name="Geyer C."/>
            <person name="Nandy P."/>
            <person name="Hobson J."/>
            <person name="Sichtig H."/>
        </authorList>
    </citation>
    <scope>NUCLEOTIDE SEQUENCE [LARGE SCALE GENOMIC DNA]</scope>
    <source>
        <strain evidence="3">FDAARGOS_79</strain>
    </source>
</reference>
<dbReference type="PROSITE" id="PS00571">
    <property type="entry name" value="AMIDASES"/>
    <property type="match status" value="1"/>
</dbReference>
<name>A0AAP8PH69_SERMA</name>
<comment type="caution">
    <text evidence="2">The sequence shown here is derived from an EMBL/GenBank/DDBJ whole genome shotgun (WGS) entry which is preliminary data.</text>
</comment>
<dbReference type="GO" id="GO:0003824">
    <property type="term" value="F:catalytic activity"/>
    <property type="evidence" value="ECO:0007669"/>
    <property type="project" value="InterPro"/>
</dbReference>
<dbReference type="AlphaFoldDB" id="A0AAP8PH69"/>
<dbReference type="PANTHER" id="PTHR11895:SF176">
    <property type="entry name" value="AMIDASE AMID-RELATED"/>
    <property type="match status" value="1"/>
</dbReference>
<dbReference type="Gene3D" id="3.90.1300.10">
    <property type="entry name" value="Amidase signature (AS) domain"/>
    <property type="match status" value="1"/>
</dbReference>
<dbReference type="InterPro" id="IPR020556">
    <property type="entry name" value="Amidase_CS"/>
</dbReference>
<evidence type="ECO:0000313" key="3">
    <source>
        <dbReference type="Proteomes" id="UP000030378"/>
    </source>
</evidence>
<dbReference type="InterPro" id="IPR000120">
    <property type="entry name" value="Amidase"/>
</dbReference>
<dbReference type="PANTHER" id="PTHR11895">
    <property type="entry name" value="TRANSAMIDASE"/>
    <property type="match status" value="1"/>
</dbReference>
<accession>A0AAP8PH69</accession>
<dbReference type="SUPFAM" id="SSF75304">
    <property type="entry name" value="Amidase signature (AS) enzymes"/>
    <property type="match status" value="1"/>
</dbReference>
<dbReference type="RefSeq" id="WP_087763147.1">
    <property type="nucleotide sequence ID" value="NZ_JTBC02000002.1"/>
</dbReference>